<dbReference type="Proteomes" id="UP000636709">
    <property type="component" value="Unassembled WGS sequence"/>
</dbReference>
<dbReference type="AlphaFoldDB" id="A0A835KSM0"/>
<evidence type="ECO:0000313" key="3">
    <source>
        <dbReference type="Proteomes" id="UP000636709"/>
    </source>
</evidence>
<dbReference type="OrthoDB" id="10550604at2759"/>
<sequence length="137" mass="14279">MAREPVAVAMPAGGAVAAAADDEGTLALLAQAFDSLGINESSVKNMAFDDLAMSMQSPAVLQATKALLDRLESRLAISSHHSAAASPSAVENIDHLLKHLSVPPRKKKAPRSRRDATPAAAKTSPAPRYSLRVVLCA</sequence>
<organism evidence="2 3">
    <name type="scientific">Digitaria exilis</name>
    <dbReference type="NCBI Taxonomy" id="1010633"/>
    <lineage>
        <taxon>Eukaryota</taxon>
        <taxon>Viridiplantae</taxon>
        <taxon>Streptophyta</taxon>
        <taxon>Embryophyta</taxon>
        <taxon>Tracheophyta</taxon>
        <taxon>Spermatophyta</taxon>
        <taxon>Magnoliopsida</taxon>
        <taxon>Liliopsida</taxon>
        <taxon>Poales</taxon>
        <taxon>Poaceae</taxon>
        <taxon>PACMAD clade</taxon>
        <taxon>Panicoideae</taxon>
        <taxon>Panicodae</taxon>
        <taxon>Paniceae</taxon>
        <taxon>Anthephorinae</taxon>
        <taxon>Digitaria</taxon>
    </lineage>
</organism>
<reference evidence="2" key="1">
    <citation type="submission" date="2020-07" db="EMBL/GenBank/DDBJ databases">
        <title>Genome sequence and genetic diversity analysis of an under-domesticated orphan crop, white fonio (Digitaria exilis).</title>
        <authorList>
            <person name="Bennetzen J.L."/>
            <person name="Chen S."/>
            <person name="Ma X."/>
            <person name="Wang X."/>
            <person name="Yssel A.E.J."/>
            <person name="Chaluvadi S.R."/>
            <person name="Johnson M."/>
            <person name="Gangashetty P."/>
            <person name="Hamidou F."/>
            <person name="Sanogo M.D."/>
            <person name="Zwaenepoel A."/>
            <person name="Wallace J."/>
            <person name="Van De Peer Y."/>
            <person name="Van Deynze A."/>
        </authorList>
    </citation>
    <scope>NUCLEOTIDE SEQUENCE</scope>
    <source>
        <tissue evidence="2">Leaves</tissue>
    </source>
</reference>
<dbReference type="EMBL" id="JACEFO010000402">
    <property type="protein sequence ID" value="KAF8772412.1"/>
    <property type="molecule type" value="Genomic_DNA"/>
</dbReference>
<feature type="region of interest" description="Disordered" evidence="1">
    <location>
        <begin position="99"/>
        <end position="125"/>
    </location>
</feature>
<comment type="caution">
    <text evidence="2">The sequence shown here is derived from an EMBL/GenBank/DDBJ whole genome shotgun (WGS) entry which is preliminary data.</text>
</comment>
<name>A0A835KSM0_9POAL</name>
<evidence type="ECO:0000256" key="1">
    <source>
        <dbReference type="SAM" id="MobiDB-lite"/>
    </source>
</evidence>
<proteinExistence type="predicted"/>
<accession>A0A835KSM0</accession>
<gene>
    <name evidence="2" type="ORF">HU200_005817</name>
</gene>
<evidence type="ECO:0000313" key="2">
    <source>
        <dbReference type="EMBL" id="KAF8772412.1"/>
    </source>
</evidence>
<protein>
    <submittedName>
        <fullName evidence="2">Uncharacterized protein</fullName>
    </submittedName>
</protein>
<keyword evidence="3" id="KW-1185">Reference proteome</keyword>